<protein>
    <submittedName>
        <fullName evidence="1">Uncharacterized protein</fullName>
    </submittedName>
</protein>
<reference evidence="1" key="1">
    <citation type="submission" date="2023-03" db="EMBL/GenBank/DDBJ databases">
        <title>Massive genome expansion in bonnet fungi (Mycena s.s.) driven by repeated elements and novel gene families across ecological guilds.</title>
        <authorList>
            <consortium name="Lawrence Berkeley National Laboratory"/>
            <person name="Harder C.B."/>
            <person name="Miyauchi S."/>
            <person name="Viragh M."/>
            <person name="Kuo A."/>
            <person name="Thoen E."/>
            <person name="Andreopoulos B."/>
            <person name="Lu D."/>
            <person name="Skrede I."/>
            <person name="Drula E."/>
            <person name="Henrissat B."/>
            <person name="Morin E."/>
            <person name="Kohler A."/>
            <person name="Barry K."/>
            <person name="LaButti K."/>
            <person name="Morin E."/>
            <person name="Salamov A."/>
            <person name="Lipzen A."/>
            <person name="Mereny Z."/>
            <person name="Hegedus B."/>
            <person name="Baldrian P."/>
            <person name="Stursova M."/>
            <person name="Weitz H."/>
            <person name="Taylor A."/>
            <person name="Grigoriev I.V."/>
            <person name="Nagy L.G."/>
            <person name="Martin F."/>
            <person name="Kauserud H."/>
        </authorList>
    </citation>
    <scope>NUCLEOTIDE SEQUENCE</scope>
    <source>
        <strain evidence="1">9284</strain>
    </source>
</reference>
<accession>A0AAD7FBV5</accession>
<dbReference type="AlphaFoldDB" id="A0AAD7FBV5"/>
<evidence type="ECO:0000313" key="2">
    <source>
        <dbReference type="Proteomes" id="UP001221142"/>
    </source>
</evidence>
<proteinExistence type="predicted"/>
<evidence type="ECO:0000313" key="1">
    <source>
        <dbReference type="EMBL" id="KAJ7614502.1"/>
    </source>
</evidence>
<sequence>MTSGRADMRVEAEAEAPFFFSFGDSGSPSAWTWRGNLEGERLYTKPPSRLVLRVQKPESVQIKSAMRATTQTGAAQEVYGSPFRKWGWFASSSDAFSPLEREEMIPGAVDALTWIHADEVGGSVRRRLRVLWVCADIYVGIILDGVT</sequence>
<comment type="caution">
    <text evidence="1">The sequence shown here is derived from an EMBL/GenBank/DDBJ whole genome shotgun (WGS) entry which is preliminary data.</text>
</comment>
<dbReference type="Proteomes" id="UP001221142">
    <property type="component" value="Unassembled WGS sequence"/>
</dbReference>
<gene>
    <name evidence="1" type="ORF">FB45DRAFT_874029</name>
</gene>
<organism evidence="1 2">
    <name type="scientific">Roridomyces roridus</name>
    <dbReference type="NCBI Taxonomy" id="1738132"/>
    <lineage>
        <taxon>Eukaryota</taxon>
        <taxon>Fungi</taxon>
        <taxon>Dikarya</taxon>
        <taxon>Basidiomycota</taxon>
        <taxon>Agaricomycotina</taxon>
        <taxon>Agaricomycetes</taxon>
        <taxon>Agaricomycetidae</taxon>
        <taxon>Agaricales</taxon>
        <taxon>Marasmiineae</taxon>
        <taxon>Mycenaceae</taxon>
        <taxon>Roridomyces</taxon>
    </lineage>
</organism>
<name>A0AAD7FBV5_9AGAR</name>
<keyword evidence="2" id="KW-1185">Reference proteome</keyword>
<dbReference type="EMBL" id="JARKIF010000026">
    <property type="protein sequence ID" value="KAJ7614502.1"/>
    <property type="molecule type" value="Genomic_DNA"/>
</dbReference>